<dbReference type="Pfam" id="PF00319">
    <property type="entry name" value="SRF-TF"/>
    <property type="match status" value="1"/>
</dbReference>
<dbReference type="PROSITE" id="PS00350">
    <property type="entry name" value="MADS_BOX_1"/>
    <property type="match status" value="1"/>
</dbReference>
<feature type="coiled-coil region" evidence="6">
    <location>
        <begin position="155"/>
        <end position="182"/>
    </location>
</feature>
<comment type="subcellular location">
    <subcellularLocation>
        <location evidence="1">Nucleus</location>
    </subcellularLocation>
</comment>
<dbReference type="InterPro" id="IPR033896">
    <property type="entry name" value="MEF2-like_N"/>
</dbReference>
<reference evidence="11 12" key="1">
    <citation type="submission" date="2025-05" db="UniProtKB">
        <authorList>
            <consortium name="RefSeq"/>
        </authorList>
    </citation>
    <scope>IDENTIFICATION</scope>
    <source>
        <tissue evidence="11 12">Leaf</tissue>
    </source>
</reference>
<dbReference type="PROSITE" id="PS50066">
    <property type="entry name" value="MADS_BOX_2"/>
    <property type="match status" value="1"/>
</dbReference>
<feature type="domain" description="MADS-box" evidence="8">
    <location>
        <begin position="12"/>
        <end position="72"/>
    </location>
</feature>
<dbReference type="Gene3D" id="3.40.1810.10">
    <property type="entry name" value="Transcription factor, MADS-box"/>
    <property type="match status" value="1"/>
</dbReference>
<evidence type="ECO:0000256" key="6">
    <source>
        <dbReference type="SAM" id="Coils"/>
    </source>
</evidence>
<evidence type="ECO:0000256" key="1">
    <source>
        <dbReference type="ARBA" id="ARBA00004123"/>
    </source>
</evidence>
<keyword evidence="4" id="KW-0804">Transcription</keyword>
<organism evidence="10 13">
    <name type="scientific">Rhodamnia argentea</name>
    <dbReference type="NCBI Taxonomy" id="178133"/>
    <lineage>
        <taxon>Eukaryota</taxon>
        <taxon>Viridiplantae</taxon>
        <taxon>Streptophyta</taxon>
        <taxon>Embryophyta</taxon>
        <taxon>Tracheophyta</taxon>
        <taxon>Spermatophyta</taxon>
        <taxon>Magnoliopsida</taxon>
        <taxon>eudicotyledons</taxon>
        <taxon>Gunneridae</taxon>
        <taxon>Pentapetalae</taxon>
        <taxon>rosids</taxon>
        <taxon>malvids</taxon>
        <taxon>Myrtales</taxon>
        <taxon>Myrtaceae</taxon>
        <taxon>Myrtoideae</taxon>
        <taxon>Myrteae</taxon>
        <taxon>Australasian group</taxon>
        <taxon>Rhodamnia</taxon>
    </lineage>
</organism>
<dbReference type="RefSeq" id="XP_048138518.1">
    <property type="nucleotide sequence ID" value="XM_048282561.1"/>
</dbReference>
<dbReference type="PRINTS" id="PR00404">
    <property type="entry name" value="MADSDOMAIN"/>
</dbReference>
<proteinExistence type="predicted"/>
<feature type="region of interest" description="Disordered" evidence="7">
    <location>
        <begin position="209"/>
        <end position="229"/>
    </location>
</feature>
<evidence type="ECO:0000256" key="5">
    <source>
        <dbReference type="ARBA" id="ARBA00023242"/>
    </source>
</evidence>
<gene>
    <name evidence="11 12 13 14" type="primary">LOC115742623</name>
</gene>
<dbReference type="RefSeq" id="XP_048138517.1">
    <property type="nucleotide sequence ID" value="XM_048282560.1"/>
</dbReference>
<keyword evidence="2" id="KW-0805">Transcription regulation</keyword>
<dbReference type="Pfam" id="PF01486">
    <property type="entry name" value="K-box"/>
    <property type="match status" value="1"/>
</dbReference>
<accession>A0ABM3HPK2</accession>
<evidence type="ECO:0000256" key="4">
    <source>
        <dbReference type="ARBA" id="ARBA00023163"/>
    </source>
</evidence>
<protein>
    <submittedName>
        <fullName evidence="11 12">MADS-box protein SOC1-like isoform X1</fullName>
    </submittedName>
</protein>
<dbReference type="InterPro" id="IPR050142">
    <property type="entry name" value="MADS-box/MEF2_TF"/>
</dbReference>
<evidence type="ECO:0000313" key="12">
    <source>
        <dbReference type="RefSeq" id="XP_048138516.1"/>
    </source>
</evidence>
<feature type="domain" description="K-box" evidence="9">
    <location>
        <begin position="99"/>
        <end position="189"/>
    </location>
</feature>
<evidence type="ECO:0000256" key="3">
    <source>
        <dbReference type="ARBA" id="ARBA00023125"/>
    </source>
</evidence>
<name>A0ABM3HPK2_9MYRT</name>
<keyword evidence="10" id="KW-1185">Reference proteome</keyword>
<evidence type="ECO:0000259" key="8">
    <source>
        <dbReference type="PROSITE" id="PS50066"/>
    </source>
</evidence>
<dbReference type="GeneID" id="115742623"/>
<evidence type="ECO:0000256" key="7">
    <source>
        <dbReference type="SAM" id="MobiDB-lite"/>
    </source>
</evidence>
<dbReference type="InterPro" id="IPR002487">
    <property type="entry name" value="TF_Kbox"/>
</dbReference>
<keyword evidence="5" id="KW-0539">Nucleus</keyword>
<dbReference type="Proteomes" id="UP000827889">
    <property type="component" value="Chromosome 7"/>
</dbReference>
<evidence type="ECO:0000313" key="11">
    <source>
        <dbReference type="RefSeq" id="XP_048138515.1"/>
    </source>
</evidence>
<keyword evidence="6" id="KW-0175">Coiled coil</keyword>
<dbReference type="RefSeq" id="XP_048138515.1">
    <property type="nucleotide sequence ID" value="XM_048282558.1"/>
</dbReference>
<dbReference type="PROSITE" id="PS51297">
    <property type="entry name" value="K_BOX"/>
    <property type="match status" value="1"/>
</dbReference>
<dbReference type="InterPro" id="IPR036879">
    <property type="entry name" value="TF_MADSbox_sf"/>
</dbReference>
<dbReference type="InterPro" id="IPR002100">
    <property type="entry name" value="TF_MADSbox"/>
</dbReference>
<keyword evidence="3" id="KW-0238">DNA-binding</keyword>
<evidence type="ECO:0000259" key="9">
    <source>
        <dbReference type="PROSITE" id="PS51297"/>
    </source>
</evidence>
<dbReference type="RefSeq" id="XP_048138516.1">
    <property type="nucleotide sequence ID" value="XM_048282559.1"/>
</dbReference>
<evidence type="ECO:0000313" key="10">
    <source>
        <dbReference type="Proteomes" id="UP000827889"/>
    </source>
</evidence>
<dbReference type="SUPFAM" id="SSF55455">
    <property type="entry name" value="SRF-like"/>
    <property type="match status" value="1"/>
</dbReference>
<evidence type="ECO:0000313" key="14">
    <source>
        <dbReference type="RefSeq" id="XP_048138518.1"/>
    </source>
</evidence>
<dbReference type="PANTHER" id="PTHR48019">
    <property type="entry name" value="SERUM RESPONSE FACTOR HOMOLOG"/>
    <property type="match status" value="1"/>
</dbReference>
<evidence type="ECO:0000313" key="13">
    <source>
        <dbReference type="RefSeq" id="XP_048138517.1"/>
    </source>
</evidence>
<dbReference type="SMART" id="SM00432">
    <property type="entry name" value="MADS"/>
    <property type="match status" value="1"/>
</dbReference>
<evidence type="ECO:0000256" key="2">
    <source>
        <dbReference type="ARBA" id="ARBA00023015"/>
    </source>
</evidence>
<sequence length="229" mass="26046">MIVTSVGRILTMVRGKVQMRRIENTASRQVTFSKRRSGLLKKAYELSVLCDAEVGVIIFSQKGRLYQFSSSSEIQNTIDRYHRSSNDADTYKANMEQYILHLKQETTDMERKIELLEVSLRKLSGQCLGSCSTDEIQMIGDQLDLSLRSIRARKAQLFNDKIQQLQEKERSLKEENAKLLAKCYANPWQSTAYPRVAAIDSQSSRSEDVETGLSIGLPESLTRHHPAQV</sequence>
<dbReference type="CDD" id="cd00265">
    <property type="entry name" value="MADS_MEF2_like"/>
    <property type="match status" value="1"/>
</dbReference>